<keyword evidence="4" id="KW-0564">Palmitate</keyword>
<evidence type="ECO:0000256" key="6">
    <source>
        <dbReference type="SAM" id="MobiDB-lite"/>
    </source>
</evidence>
<protein>
    <submittedName>
        <fullName evidence="7">Conserved 19 kDa lipoantigen family protein</fullName>
    </submittedName>
</protein>
<dbReference type="PROSITE" id="PS51257">
    <property type="entry name" value="PROKAR_LIPOPROTEIN"/>
    <property type="match status" value="1"/>
</dbReference>
<organism evidence="7 8">
    <name type="scientific">Mycobacteroides abscessus subsp. bolletii 1513</name>
    <dbReference type="NCBI Taxonomy" id="1299321"/>
    <lineage>
        <taxon>Bacteria</taxon>
        <taxon>Bacillati</taxon>
        <taxon>Actinomycetota</taxon>
        <taxon>Actinomycetes</taxon>
        <taxon>Mycobacteriales</taxon>
        <taxon>Mycobacteriaceae</taxon>
        <taxon>Mycobacteroides</taxon>
        <taxon>Mycobacteroides abscessus</taxon>
    </lineage>
</organism>
<keyword evidence="5" id="KW-0449">Lipoprotein</keyword>
<dbReference type="GO" id="GO:0016020">
    <property type="term" value="C:membrane"/>
    <property type="evidence" value="ECO:0007669"/>
    <property type="project" value="InterPro"/>
</dbReference>
<gene>
    <name evidence="7" type="ORF">I540_0701</name>
</gene>
<dbReference type="Proteomes" id="UP000023351">
    <property type="component" value="Unassembled WGS sequence"/>
</dbReference>
<evidence type="ECO:0000313" key="7">
    <source>
        <dbReference type="EMBL" id="EUA73631.1"/>
    </source>
</evidence>
<proteinExistence type="predicted"/>
<evidence type="ECO:0000256" key="2">
    <source>
        <dbReference type="ARBA" id="ARBA00022729"/>
    </source>
</evidence>
<accession>X8E051</accession>
<keyword evidence="2" id="KW-0732">Signal</keyword>
<dbReference type="InterPro" id="IPR008691">
    <property type="entry name" value="LpqH"/>
</dbReference>
<keyword evidence="1" id="KW-1003">Cell membrane</keyword>
<dbReference type="Pfam" id="PF05481">
    <property type="entry name" value="Myco_19_kDa"/>
    <property type="match status" value="1"/>
</dbReference>
<feature type="region of interest" description="Disordered" evidence="6">
    <location>
        <begin position="107"/>
        <end position="256"/>
    </location>
</feature>
<name>X8E051_9MYCO</name>
<evidence type="ECO:0000256" key="5">
    <source>
        <dbReference type="ARBA" id="ARBA00023288"/>
    </source>
</evidence>
<dbReference type="EMBL" id="JAOJ01000001">
    <property type="protein sequence ID" value="EUA73631.1"/>
    <property type="molecule type" value="Genomic_DNA"/>
</dbReference>
<evidence type="ECO:0000313" key="8">
    <source>
        <dbReference type="Proteomes" id="UP000023351"/>
    </source>
</evidence>
<comment type="caution">
    <text evidence="7">The sequence shown here is derived from an EMBL/GenBank/DDBJ whole genome shotgun (WGS) entry which is preliminary data.</text>
</comment>
<evidence type="ECO:0000256" key="4">
    <source>
        <dbReference type="ARBA" id="ARBA00023139"/>
    </source>
</evidence>
<evidence type="ECO:0000256" key="1">
    <source>
        <dbReference type="ARBA" id="ARBA00022475"/>
    </source>
</evidence>
<sequence>MKRGLVVAIGGAAIVAAGLVGCSGDKDKSETKGTTVSNGAGAVATNSSAKVTIDGKEQKIEGAVVCQSSNGNVNIVIGSGAQGFGAVVTEGDSPTVKSAGLGSLNGQSLAFSEGTPVPARRPPRTAKSTTSKAPPSPWTWPTRRSLPISHSKSKSPAHSGKKSRSSRAAPSCCPASLSRENKGGHYETSVGRRRRRSHVGGHPVQLRRQHADHEDHRFRHQPCQARAVQYAGGRHRDDDGRRSGRGSRGPRQMRRV</sequence>
<feature type="compositionally biased region" description="Basic residues" evidence="6">
    <location>
        <begin position="151"/>
        <end position="165"/>
    </location>
</feature>
<dbReference type="AlphaFoldDB" id="X8E051"/>
<feature type="compositionally biased region" description="Basic residues" evidence="6">
    <location>
        <begin position="191"/>
        <end position="208"/>
    </location>
</feature>
<keyword evidence="3" id="KW-0472">Membrane</keyword>
<feature type="compositionally biased region" description="Low complexity" evidence="6">
    <location>
        <begin position="166"/>
        <end position="178"/>
    </location>
</feature>
<evidence type="ECO:0000256" key="3">
    <source>
        <dbReference type="ARBA" id="ARBA00023136"/>
    </source>
</evidence>
<reference evidence="7 8" key="1">
    <citation type="submission" date="2013-12" db="EMBL/GenBank/DDBJ databases">
        <authorList>
            <person name="Zelazny A."/>
            <person name="Olivier K."/>
            <person name="Holland S."/>
            <person name="Lenaerts A."/>
            <person name="Ordway D."/>
            <person name="DeGroote M.A."/>
            <person name="Parker T."/>
            <person name="Sizemore C."/>
            <person name="Tallon L.J."/>
            <person name="Sadzewicz L.K."/>
            <person name="Sengamalay N."/>
            <person name="Fraser C.M."/>
            <person name="Hine E."/>
            <person name="Shefchek K.A."/>
            <person name="Das S.P."/>
            <person name="Tettelin H."/>
        </authorList>
    </citation>
    <scope>NUCLEOTIDE SEQUENCE [LARGE SCALE GENOMIC DNA]</scope>
    <source>
        <strain evidence="7 8">1513</strain>
    </source>
</reference>